<evidence type="ECO:0000256" key="1">
    <source>
        <dbReference type="ARBA" id="ARBA00009238"/>
    </source>
</evidence>
<feature type="repeat" description="Filamin" evidence="3">
    <location>
        <begin position="542"/>
        <end position="629"/>
    </location>
</feature>
<dbReference type="AlphaFoldDB" id="A0A1I7XVU4"/>
<keyword evidence="5" id="KW-1185">Reference proteome</keyword>
<feature type="region of interest" description="Disordered" evidence="4">
    <location>
        <begin position="1"/>
        <end position="46"/>
    </location>
</feature>
<proteinExistence type="inferred from homology"/>
<evidence type="ECO:0000256" key="3">
    <source>
        <dbReference type="PROSITE-ProRule" id="PRU00087"/>
    </source>
</evidence>
<reference evidence="6" key="1">
    <citation type="submission" date="2016-11" db="UniProtKB">
        <authorList>
            <consortium name="WormBaseParasite"/>
        </authorList>
    </citation>
    <scope>IDENTIFICATION</scope>
</reference>
<feature type="compositionally biased region" description="Polar residues" evidence="4">
    <location>
        <begin position="124"/>
        <end position="136"/>
    </location>
</feature>
<feature type="compositionally biased region" description="Basic and acidic residues" evidence="4">
    <location>
        <begin position="170"/>
        <end position="186"/>
    </location>
</feature>
<feature type="repeat" description="Filamin" evidence="3">
    <location>
        <begin position="627"/>
        <end position="722"/>
    </location>
</feature>
<dbReference type="PANTHER" id="PTHR38537:SF8">
    <property type="entry name" value="FILAMIN-A"/>
    <property type="match status" value="1"/>
</dbReference>
<evidence type="ECO:0000313" key="6">
    <source>
        <dbReference type="WBParaSite" id="Hba_21663"/>
    </source>
</evidence>
<dbReference type="InterPro" id="IPR013783">
    <property type="entry name" value="Ig-like_fold"/>
</dbReference>
<feature type="region of interest" description="Disordered" evidence="4">
    <location>
        <begin position="734"/>
        <end position="771"/>
    </location>
</feature>
<dbReference type="PROSITE" id="PS50194">
    <property type="entry name" value="FILAMIN_REPEAT"/>
    <property type="match status" value="2"/>
</dbReference>
<dbReference type="WBParaSite" id="Hba_21663">
    <property type="protein sequence ID" value="Hba_21663"/>
    <property type="gene ID" value="Hba_21663"/>
</dbReference>
<dbReference type="PANTHER" id="PTHR38537">
    <property type="entry name" value="JITTERBUG, ISOFORM N"/>
    <property type="match status" value="1"/>
</dbReference>
<feature type="compositionally biased region" description="Low complexity" evidence="4">
    <location>
        <begin position="512"/>
        <end position="530"/>
    </location>
</feature>
<feature type="region of interest" description="Disordered" evidence="4">
    <location>
        <begin position="58"/>
        <end position="187"/>
    </location>
</feature>
<keyword evidence="2" id="KW-0677">Repeat</keyword>
<dbReference type="InterPro" id="IPR017868">
    <property type="entry name" value="Filamin/ABP280_repeat-like"/>
</dbReference>
<dbReference type="Proteomes" id="UP000095283">
    <property type="component" value="Unplaced"/>
</dbReference>
<evidence type="ECO:0000256" key="2">
    <source>
        <dbReference type="ARBA" id="ARBA00022737"/>
    </source>
</evidence>
<feature type="region of interest" description="Disordered" evidence="4">
    <location>
        <begin position="511"/>
        <end position="534"/>
    </location>
</feature>
<feature type="compositionally biased region" description="Polar residues" evidence="4">
    <location>
        <begin position="1"/>
        <end position="12"/>
    </location>
</feature>
<dbReference type="GO" id="GO:0051015">
    <property type="term" value="F:actin filament binding"/>
    <property type="evidence" value="ECO:0007669"/>
    <property type="project" value="InterPro"/>
</dbReference>
<dbReference type="Gene3D" id="2.60.40.10">
    <property type="entry name" value="Immunoglobulins"/>
    <property type="match status" value="2"/>
</dbReference>
<dbReference type="InterPro" id="IPR044801">
    <property type="entry name" value="Filamin"/>
</dbReference>
<dbReference type="InterPro" id="IPR001298">
    <property type="entry name" value="Filamin/ABP280_rpt"/>
</dbReference>
<organism evidence="5 6">
    <name type="scientific">Heterorhabditis bacteriophora</name>
    <name type="common">Entomopathogenic nematode worm</name>
    <dbReference type="NCBI Taxonomy" id="37862"/>
    <lineage>
        <taxon>Eukaryota</taxon>
        <taxon>Metazoa</taxon>
        <taxon>Ecdysozoa</taxon>
        <taxon>Nematoda</taxon>
        <taxon>Chromadorea</taxon>
        <taxon>Rhabditida</taxon>
        <taxon>Rhabditina</taxon>
        <taxon>Rhabditomorpha</taxon>
        <taxon>Strongyloidea</taxon>
        <taxon>Heterorhabditidae</taxon>
        <taxon>Heterorhabditis</taxon>
    </lineage>
</organism>
<sequence>MRQRSAETNPRSPTLLRDARGRAEKPWLQSYAPTNSRLSSSLSPNREWSAANAYDKIYGGADRTPSHSDPSRHVIESTTSFKTRTPSPTNIRSRHFAERQIQTPSPTRYERRYESPFSGHRNYSETSYRSPSPTTRNELRVNESPFRSTPSPGPGERIRKIEQIDPMAAEEERERRRVQDERERSKSVGYTVAQYGQPGMVTLERRHSQERSAVPRYFDENVENKRERDQAVVTSASDRVKRDESPEYSFVYEKFERKKDQSPAPVHGYLEKMPSPSIAKKKYEQEIRSGSPTPKYNIEPISRESTGISTTFKSGAEPSYIETTTIKTTMFSPPQRKAHEYENIDRKPEVPHRAIFPESHEGIESRRVQTVKTSVDKDLGFLRTQSEIQIMKVMDRDVSSSPLHRTEEKESIFVAPPDKISRSAGIPSIPLSEKQFRTAEYLRVKEEDDRILEKHGYVKRASQEPSIEIQEPASDIRDDVIEVAGSKDNLSAERGVDTPVRIQALEPVAELPHSPVPSTTTTPHTTPKPSMKFKRHEVVKRGKDVEVKLENLKLSKDDTLRFVVMPPIRNQIGNHSSIPQLPQPEIETKVKKSGSKYEISFRPTEVGTHKVFAYVNDIQHPLSPFNIRVYDASEIIVGEIPTQSSLNDTVEFTVDAGRAGFGNLEMAIKDADGVIIPSHVAQLESGTAKFLVTFTPATKGEHTVNITFNKEVLKNSPFEVNIIDMPVAESTDATISPSLSKKDLKKEKEDKKREEKERAKREKEEKAATLKKDKKVKTCNYVY</sequence>
<dbReference type="SUPFAM" id="SSF81296">
    <property type="entry name" value="E set domains"/>
    <property type="match status" value="2"/>
</dbReference>
<comment type="similarity">
    <text evidence="1">Belongs to the filamin family.</text>
</comment>
<dbReference type="GO" id="GO:0030036">
    <property type="term" value="P:actin cytoskeleton organization"/>
    <property type="evidence" value="ECO:0007669"/>
    <property type="project" value="InterPro"/>
</dbReference>
<dbReference type="Pfam" id="PF00630">
    <property type="entry name" value="Filamin"/>
    <property type="match status" value="1"/>
</dbReference>
<accession>A0A1I7XVU4</accession>
<protein>
    <submittedName>
        <fullName evidence="6">MSP domain-containing protein</fullName>
    </submittedName>
</protein>
<feature type="compositionally biased region" description="Low complexity" evidence="4">
    <location>
        <begin position="33"/>
        <end position="46"/>
    </location>
</feature>
<dbReference type="SMART" id="SM00557">
    <property type="entry name" value="IG_FLMN"/>
    <property type="match status" value="1"/>
</dbReference>
<feature type="compositionally biased region" description="Basic and acidic residues" evidence="4">
    <location>
        <begin position="64"/>
        <end position="75"/>
    </location>
</feature>
<dbReference type="InterPro" id="IPR014756">
    <property type="entry name" value="Ig_E-set"/>
</dbReference>
<evidence type="ECO:0000313" key="5">
    <source>
        <dbReference type="Proteomes" id="UP000095283"/>
    </source>
</evidence>
<name>A0A1I7XVU4_HETBA</name>
<feature type="compositionally biased region" description="Polar residues" evidence="4">
    <location>
        <begin position="76"/>
        <end position="91"/>
    </location>
</feature>
<evidence type="ECO:0000256" key="4">
    <source>
        <dbReference type="SAM" id="MobiDB-lite"/>
    </source>
</evidence>
<feature type="compositionally biased region" description="Basic and acidic residues" evidence="4">
    <location>
        <begin position="740"/>
        <end position="771"/>
    </location>
</feature>